<name>A0A554S915_9ACTN</name>
<keyword evidence="1" id="KW-0456">Lyase</keyword>
<reference evidence="3 4" key="1">
    <citation type="submission" date="2019-07" db="EMBL/GenBank/DDBJ databases">
        <authorList>
            <person name="Zhao L.H."/>
        </authorList>
    </citation>
    <scope>NUCLEOTIDE SEQUENCE [LARGE SCALE GENOMIC DNA]</scope>
    <source>
        <strain evidence="3 4">Co35</strain>
    </source>
</reference>
<feature type="domain" description="Fumarylacetoacetase-like C-terminal" evidence="2">
    <location>
        <begin position="79"/>
        <end position="259"/>
    </location>
</feature>
<proteinExistence type="predicted"/>
<evidence type="ECO:0000313" key="3">
    <source>
        <dbReference type="EMBL" id="TSD62837.1"/>
    </source>
</evidence>
<organism evidence="3 4">
    <name type="scientific">Aeromicrobium piscarium</name>
    <dbReference type="NCBI Taxonomy" id="2590901"/>
    <lineage>
        <taxon>Bacteria</taxon>
        <taxon>Bacillati</taxon>
        <taxon>Actinomycetota</taxon>
        <taxon>Actinomycetes</taxon>
        <taxon>Propionibacteriales</taxon>
        <taxon>Nocardioidaceae</taxon>
        <taxon>Aeromicrobium</taxon>
    </lineage>
</organism>
<dbReference type="AlphaFoldDB" id="A0A554S915"/>
<gene>
    <name evidence="3" type="ORF">FNM00_10740</name>
</gene>
<dbReference type="OrthoDB" id="9792137at2"/>
<dbReference type="RefSeq" id="WP_143913474.1">
    <property type="nucleotide sequence ID" value="NZ_VLNT01000007.1"/>
</dbReference>
<dbReference type="PANTHER" id="PTHR30143:SF0">
    <property type="entry name" value="2-KETO-4-PENTENOATE HYDRATASE"/>
    <property type="match status" value="1"/>
</dbReference>
<dbReference type="InterPro" id="IPR036663">
    <property type="entry name" value="Fumarylacetoacetase_C_sf"/>
</dbReference>
<dbReference type="Proteomes" id="UP000316988">
    <property type="component" value="Unassembled WGS sequence"/>
</dbReference>
<dbReference type="Pfam" id="PF01557">
    <property type="entry name" value="FAA_hydrolase"/>
    <property type="match status" value="1"/>
</dbReference>
<dbReference type="InterPro" id="IPR011234">
    <property type="entry name" value="Fumarylacetoacetase-like_C"/>
</dbReference>
<dbReference type="GO" id="GO:0005737">
    <property type="term" value="C:cytoplasm"/>
    <property type="evidence" value="ECO:0007669"/>
    <property type="project" value="TreeGrafter"/>
</dbReference>
<evidence type="ECO:0000313" key="4">
    <source>
        <dbReference type="Proteomes" id="UP000316988"/>
    </source>
</evidence>
<evidence type="ECO:0000256" key="1">
    <source>
        <dbReference type="ARBA" id="ARBA00023239"/>
    </source>
</evidence>
<dbReference type="SUPFAM" id="SSF56529">
    <property type="entry name" value="FAH"/>
    <property type="match status" value="1"/>
</dbReference>
<dbReference type="PANTHER" id="PTHR30143">
    <property type="entry name" value="ACID HYDRATASE"/>
    <property type="match status" value="1"/>
</dbReference>
<evidence type="ECO:0000259" key="2">
    <source>
        <dbReference type="Pfam" id="PF01557"/>
    </source>
</evidence>
<dbReference type="GO" id="GO:0008684">
    <property type="term" value="F:2-oxopent-4-enoate hydratase activity"/>
    <property type="evidence" value="ECO:0007669"/>
    <property type="project" value="TreeGrafter"/>
</dbReference>
<keyword evidence="4" id="KW-1185">Reference proteome</keyword>
<comment type="caution">
    <text evidence="3">The sequence shown here is derived from an EMBL/GenBank/DDBJ whole genome shotgun (WGS) entry which is preliminary data.</text>
</comment>
<protein>
    <submittedName>
        <fullName evidence="3">2-keto-4-pentenoate hydratase</fullName>
    </submittedName>
</protein>
<dbReference type="Gene3D" id="3.90.850.10">
    <property type="entry name" value="Fumarylacetoacetase-like, C-terminal domain"/>
    <property type="match status" value="1"/>
</dbReference>
<sequence length="268" mass="27708">MDNTPSTGIAEAADRLRGALRTGRPTTPVRDLIGSDDISAAYATQRLVNADRLAAGVTVVGRKIGLTSPAVQRQLGVDRPDFGVLFEDMAYDDGATIDFAQVMQPKVEAEVAFVLDADLAEGPLDAAQVRAAIGRVHPALEICGSRIANWDITFGDTVADNASAGAYVLGTGHRSLDEVEPREVTMRMTVDGTEVSSGDGTACLGDPIEAVVWLARQVRGLGAPLRAGEVVLSGALGPMHAVGPGDTVTATLSGLGEVTIGFSPSSAQ</sequence>
<dbReference type="InterPro" id="IPR050772">
    <property type="entry name" value="Hydratase-Decarb/MhpD_sf"/>
</dbReference>
<dbReference type="EMBL" id="VLNT01000007">
    <property type="protein sequence ID" value="TSD62837.1"/>
    <property type="molecule type" value="Genomic_DNA"/>
</dbReference>
<accession>A0A554S915</accession>